<feature type="compositionally biased region" description="Polar residues" evidence="1">
    <location>
        <begin position="1"/>
        <end position="17"/>
    </location>
</feature>
<feature type="compositionally biased region" description="Acidic residues" evidence="1">
    <location>
        <begin position="94"/>
        <end position="106"/>
    </location>
</feature>
<dbReference type="EMBL" id="FMWP01000054">
    <property type="protein sequence ID" value="SCZ94793.1"/>
    <property type="molecule type" value="Genomic_DNA"/>
</dbReference>
<keyword evidence="3" id="KW-1185">Reference proteome</keyword>
<gene>
    <name evidence="2" type="ORF">BZ3500_MVSOF-1268-A1-R1_CHR12-1G03662</name>
</gene>
<protein>
    <submittedName>
        <fullName evidence="2">BZ3500_MvSof-1268-A1-R1_Chr12-1g03662 protein</fullName>
    </submittedName>
</protein>
<evidence type="ECO:0000313" key="3">
    <source>
        <dbReference type="Proteomes" id="UP000249723"/>
    </source>
</evidence>
<feature type="region of interest" description="Disordered" evidence="1">
    <location>
        <begin position="78"/>
        <end position="106"/>
    </location>
</feature>
<organism evidence="2 3">
    <name type="scientific">Microbotryum saponariae</name>
    <dbReference type="NCBI Taxonomy" id="289078"/>
    <lineage>
        <taxon>Eukaryota</taxon>
        <taxon>Fungi</taxon>
        <taxon>Dikarya</taxon>
        <taxon>Basidiomycota</taxon>
        <taxon>Pucciniomycotina</taxon>
        <taxon>Microbotryomycetes</taxon>
        <taxon>Microbotryales</taxon>
        <taxon>Microbotryaceae</taxon>
        <taxon>Microbotryum</taxon>
    </lineage>
</organism>
<feature type="region of interest" description="Disordered" evidence="1">
    <location>
        <begin position="1"/>
        <end position="48"/>
    </location>
</feature>
<evidence type="ECO:0000256" key="1">
    <source>
        <dbReference type="SAM" id="MobiDB-lite"/>
    </source>
</evidence>
<accession>A0A2X0M7P2</accession>
<feature type="compositionally biased region" description="Basic and acidic residues" evidence="1">
    <location>
        <begin position="78"/>
        <end position="93"/>
    </location>
</feature>
<sequence length="106" mass="11559">MSQSQPTSQSLEITYSITVPEALSRPSPPPTTAPSSGTLSFPLNTTSSRNEWLSSLEKALGEARGELNEKLSEWKEVMKPFEKVEGTKKKGDGEGQEDDGEEGEEE</sequence>
<dbReference type="AlphaFoldDB" id="A0A2X0M7P2"/>
<dbReference type="Proteomes" id="UP000249723">
    <property type="component" value="Unassembled WGS sequence"/>
</dbReference>
<dbReference type="OrthoDB" id="2537909at2759"/>
<proteinExistence type="predicted"/>
<reference evidence="3" key="1">
    <citation type="submission" date="2016-10" db="EMBL/GenBank/DDBJ databases">
        <authorList>
            <person name="Jeantristanb JTB J.-T."/>
            <person name="Ricardo R."/>
        </authorList>
    </citation>
    <scope>NUCLEOTIDE SEQUENCE [LARGE SCALE GENOMIC DNA]</scope>
</reference>
<evidence type="ECO:0000313" key="2">
    <source>
        <dbReference type="EMBL" id="SCZ94793.1"/>
    </source>
</evidence>
<name>A0A2X0M7P2_9BASI</name>